<evidence type="ECO:0008006" key="4">
    <source>
        <dbReference type="Google" id="ProtNLM"/>
    </source>
</evidence>
<dbReference type="KEGG" id="rop:ROP_pKNR-00410"/>
<evidence type="ECO:0000256" key="1">
    <source>
        <dbReference type="SAM" id="MobiDB-lite"/>
    </source>
</evidence>
<evidence type="ECO:0000313" key="2">
    <source>
        <dbReference type="EMBL" id="BAH56133.1"/>
    </source>
</evidence>
<organism evidence="2 3">
    <name type="scientific">Rhodococcus opacus (strain B4)</name>
    <dbReference type="NCBI Taxonomy" id="632772"/>
    <lineage>
        <taxon>Bacteria</taxon>
        <taxon>Bacillati</taxon>
        <taxon>Actinomycetota</taxon>
        <taxon>Actinomycetes</taxon>
        <taxon>Mycobacteriales</taxon>
        <taxon>Nocardiaceae</taxon>
        <taxon>Rhodococcus</taxon>
    </lineage>
</organism>
<dbReference type="Proteomes" id="UP000002212">
    <property type="component" value="Plasmid pKNR"/>
</dbReference>
<keyword evidence="2" id="KW-0614">Plasmid</keyword>
<dbReference type="HOGENOM" id="CLU_092037_0_0_11"/>
<dbReference type="AlphaFoldDB" id="C1BE93"/>
<dbReference type="OrthoDB" id="3694837at2"/>
<feature type="region of interest" description="Disordered" evidence="1">
    <location>
        <begin position="191"/>
        <end position="213"/>
    </location>
</feature>
<name>C1BE93_RHOOB</name>
<geneLocation type="plasmid" evidence="2 3">
    <name>pKNR</name>
</geneLocation>
<proteinExistence type="predicted"/>
<dbReference type="EMBL" id="AP011118">
    <property type="protein sequence ID" value="BAH56133.1"/>
    <property type="molecule type" value="Genomic_DNA"/>
</dbReference>
<gene>
    <name evidence="2" type="ordered locus">ROP_pKNR-00410</name>
</gene>
<reference evidence="2 3" key="1">
    <citation type="submission" date="2009-03" db="EMBL/GenBank/DDBJ databases">
        <title>Comparison of the complete genome sequences of Rhodococcus erythropolis PR4 and Rhodococcus opacus B4.</title>
        <authorList>
            <person name="Takarada H."/>
            <person name="Sekine M."/>
            <person name="Hosoyama A."/>
            <person name="Yamada R."/>
            <person name="Fujisawa T."/>
            <person name="Omata S."/>
            <person name="Shimizu A."/>
            <person name="Tsukatani N."/>
            <person name="Tanikawa S."/>
            <person name="Fujita N."/>
            <person name="Harayama S."/>
        </authorList>
    </citation>
    <scope>NUCLEOTIDE SEQUENCE [LARGE SCALE GENOMIC DNA]</scope>
    <source>
        <strain evidence="2 3">B4</strain>
        <plasmid evidence="2 3">pKNR</plasmid>
    </source>
</reference>
<evidence type="ECO:0000313" key="3">
    <source>
        <dbReference type="Proteomes" id="UP000002212"/>
    </source>
</evidence>
<dbReference type="PATRIC" id="fig|632772.20.peg.7610"/>
<sequence length="213" mass="22241">MVTVEADPVHVESRLAAGTIGCPSCGDGVLGGWGYARARRIVGLGDRLRPRRARCRACSVTHVLLPVAVLLRRAYAAELIWAALTVRAEGGGHRRVAAVVGVPATTVRGWLRRMAERLEEVRSWFLGVAVVAGVDVTIPDTTGCRWRDVLSAVETAAAAVRSRFGPAGFVGAVTPVRVAVAASGGRLLAPGWPSAAPRPDATPVAPDAGGDDR</sequence>
<dbReference type="RefSeq" id="WP_012691858.1">
    <property type="nucleotide sequence ID" value="NC_012523.1"/>
</dbReference>
<protein>
    <recommendedName>
        <fullName evidence="4">Helix-turn-helix domain-containing protein</fullName>
    </recommendedName>
</protein>
<accession>C1BE93</accession>